<dbReference type="GO" id="GO:0006310">
    <property type="term" value="P:DNA recombination"/>
    <property type="evidence" value="ECO:0007669"/>
    <property type="project" value="UniProtKB-KW"/>
</dbReference>
<organism evidence="3 4">
    <name type="scientific">Serratia inhibens</name>
    <dbReference type="NCBI Taxonomy" id="2338073"/>
    <lineage>
        <taxon>Bacteria</taxon>
        <taxon>Pseudomonadati</taxon>
        <taxon>Pseudomonadota</taxon>
        <taxon>Gammaproteobacteria</taxon>
        <taxon>Enterobacterales</taxon>
        <taxon>Yersiniaceae</taxon>
        <taxon>Serratia</taxon>
    </lineage>
</organism>
<keyword evidence="4" id="KW-1185">Reference proteome</keyword>
<name>A0AA93C030_9GAMM</name>
<accession>A0AA93C030</accession>
<dbReference type="InterPro" id="IPR011010">
    <property type="entry name" value="DNA_brk_join_enz"/>
</dbReference>
<dbReference type="Pfam" id="PF00589">
    <property type="entry name" value="Phage_integrase"/>
    <property type="match status" value="1"/>
</dbReference>
<evidence type="ECO:0000256" key="1">
    <source>
        <dbReference type="ARBA" id="ARBA00023172"/>
    </source>
</evidence>
<dbReference type="GO" id="GO:0003677">
    <property type="term" value="F:DNA binding"/>
    <property type="evidence" value="ECO:0007669"/>
    <property type="project" value="InterPro"/>
</dbReference>
<dbReference type="GO" id="GO:0015074">
    <property type="term" value="P:DNA integration"/>
    <property type="evidence" value="ECO:0007669"/>
    <property type="project" value="InterPro"/>
</dbReference>
<evidence type="ECO:0000259" key="2">
    <source>
        <dbReference type="Pfam" id="PF00589"/>
    </source>
</evidence>
<evidence type="ECO:0000313" key="4">
    <source>
        <dbReference type="Proteomes" id="UP000284338"/>
    </source>
</evidence>
<dbReference type="EMBL" id="QYYG01000001">
    <property type="protein sequence ID" value="RJF58901.1"/>
    <property type="molecule type" value="Genomic_DNA"/>
</dbReference>
<gene>
    <name evidence="3" type="ORF">D4100_04665</name>
</gene>
<feature type="domain" description="Tyr recombinase" evidence="2">
    <location>
        <begin position="17"/>
        <end position="59"/>
    </location>
</feature>
<dbReference type="Proteomes" id="UP000284338">
    <property type="component" value="Unassembled WGS sequence"/>
</dbReference>
<comment type="caution">
    <text evidence="3">The sequence shown here is derived from an EMBL/GenBank/DDBJ whole genome shotgun (WGS) entry which is preliminary data.</text>
</comment>
<sequence>MCSSAKSFRVGFRGTPPPPTFHEIRSLSGRLYEKERGRHFAQKLLGHTSETMTLKYLNTRGKEYVML</sequence>
<protein>
    <submittedName>
        <fullName evidence="3">Integrase</fullName>
    </submittedName>
</protein>
<proteinExistence type="predicted"/>
<evidence type="ECO:0000313" key="3">
    <source>
        <dbReference type="EMBL" id="RJF58901.1"/>
    </source>
</evidence>
<reference evidence="3 4" key="1">
    <citation type="submission" date="2018-09" db="EMBL/GenBank/DDBJ databases">
        <title>Draft genome of a novel serratia sp. strain with antifungal activity.</title>
        <authorList>
            <person name="Dichmann S.I."/>
            <person name="Park B.P."/>
            <person name="Pathiraja D."/>
            <person name="Choi I.-G."/>
            <person name="Stougaard P."/>
            <person name="Hennessy R.C."/>
        </authorList>
    </citation>
    <scope>NUCLEOTIDE SEQUENCE [LARGE SCALE GENOMIC DNA]</scope>
    <source>
        <strain evidence="3 4">S40</strain>
    </source>
</reference>
<dbReference type="AlphaFoldDB" id="A0AA93C030"/>
<dbReference type="InterPro" id="IPR002104">
    <property type="entry name" value="Integrase_catalytic"/>
</dbReference>
<dbReference type="InterPro" id="IPR013762">
    <property type="entry name" value="Integrase-like_cat_sf"/>
</dbReference>
<keyword evidence="1" id="KW-0233">DNA recombination</keyword>
<dbReference type="Gene3D" id="1.10.443.10">
    <property type="entry name" value="Intergrase catalytic core"/>
    <property type="match status" value="1"/>
</dbReference>
<dbReference type="SUPFAM" id="SSF56349">
    <property type="entry name" value="DNA breaking-rejoining enzymes"/>
    <property type="match status" value="1"/>
</dbReference>